<sequence length="3043" mass="351958">MERKGKNKINDEDSDVFYDAPSYVENSEINEQSRRKRQQNTKVTKNHDSTPQNDESSSIFSFSSFKKGVKKGLKFVSNFIAPEEHPEDNGYTKIIFRVHFPKINSGDPVIVGNIEELGNWQEPKVKLKQSSKSARTSYWYSDPIYIPIQSFQNDEIRYKYAVRSHNDQNLEFEGSGPDDDRSLDIQRQLFDIWKSNSAYSMHRITDYMFLDVIYESENIKGMILDYDSILKQHHDLTLSVTNLKFIDNHVSDKSFIRRLFLCFLLGHCPNANTSTYERFELPRDFRTAPLFEAFFTVDSNTFPTNSLKVVLKGINLLIHHNIHNGLFEWLEIFTIAHNFDPQYDFIDTITFDKCNDEKYIEECFEQILNFDYDECESIKIIKWLMSQCKNVKNFSIVWKYSNKSDKQLRQNLVDNIYNIISRDEPANLHKNFIQLPDDIREIVSDLFRQKILDVLISSRSAIWDEPKSKSIYNLLNSARLNWTKDEYIVVLETVSTLKDDQLLGLFPSLLKNWIKMSNEIDYKVTTMCVLWYKKLMDRMSTAHKGEYITAVLEKLSNICSLINDQSKLNELMEITINRIKQSTEQLILKTVPNVENFGSEAVHVFTKVIEEKINSMDLDRVIPLLNKMQVICGSTDKNLKIPNDEKILCYIMSCLQKKNLKKFSKISSRDYAEFWIVILRATGSTRKFHSHQFVQETRATILELVDKIKNRSINIQHLQHLLHLEDDFLQVYLNSANFKNEETITKDVLITVRQNCNFYEQRLKKLDDFYKRFCPLQKTKDVQIYLDELSERSKNLDQISLNESLSEAHWNFHKGSISISESTYELNKSQTFYNVFEKRLNEGFEDESDDDNDNMNVEYITQTLMNVVFREYATRCKQYNNWENLKCSEEIPFWRDVSNLDEEIKLMEKYSNIRINKNKSFMVIIGHLSRNKNWKERTENLSKIVNIFAAKGNWLENLFKHGNLGTFSKTVETINQKFSKFNDNSWDFIKELSRSEELIDFLRDKTVDNLKYLINGVDEHSDTRLIQEGTITSLIQVKQFLHSFMNNENLTMDTILGKFNDIHPSLASKLSLINSNIMALKNMYDSVYNKGDVTKEKIQKAASHGTYEFNKEENEEDCILELSYLSKSEETINFKINELQDLRSRALLISKPGVSIDDIDDVRLKMEAFVTQFDIAQNIIATMKKLTQLGHFGYRKYKESAKGTNNLEKIAIRLRNELEIWENIVNRAQENCYYLTFYPARHILAFHDYYTEKSEHCDEIKGTCQILVSFVNRNAKLPQLKDQGFHYEKDKYDRALEAINHRLGCIFGTLQKHSRPVNNSEGRVISDTVKCGELFVAACDDNSKVPNIIMSLNVNHGYYPEPWQLLICMSSTTEEELSIFIKRCFFASKNGYEGHLFCIANLELLEFELQYNLVNQLRMFMEMIDDYYLALICCFKTGMHHHIVDQFSKYVHGTGGLSNVAMKAIYRELCPKVTCITSTLSGQGKTKYIDQESSKNGKNLVPFLISDEANYNSLIRQLKNSHIQQENESLHINIISADNPGQVNMFLFQLLTLGIISNNADITNLPDTYIFIEVASNHLLESLPFLNCLSNLHLEWNINGLTVPKDIYSPIQVVCRYLDLYDKNNLDKDDVIYQSDDNIVQVSPLDQVPCQLLLDKYFFKNVDPSILSYRFLEIFVNVLADQLLRLSGSSFFRVDNLKFMTDDIKIRSTLFNTLLDVSKDFATKSTKTKSAQLQSIAEVNKLANIVQWNDSNHLLVFFMSQSPESISALYRNKQIVPHNVLNLLKSQCWKLLDYQTMPSDRLLSILECLARNSMHHINYQPYALSADNLLKMALMLLRTRANIPVVICGEAGCGKTSLISFLAKVVEVEFDALNLHAGVTEKAIKDFMNESGNKAETNEMWLFFDEINTCNHIGLLAELIAHRRLNGRPIHPNIRLFAACNPYRIRNKNISTVGLKPKKITFENQSSNLVYAVKPLPDQILDYVWDYGTLQPKDEKIYIQIMVQEAKLNPIFAELLFASQEFIRNVEEPYSVSLRDVKRAIKLVDFFNKSLLIRRQVKYKKNNYPDNSLDISTRSYVLALGLCYQSRLYERKLRKKYRVRMCYIFKNISKKCFSKIMKEEQTDYMERMILPPNTAFNQALLENVLAAIVCIMCKLPLFIVGAPGSSKSLAIRLVSQNLRGRDSNDDFFKTLPHAFFIPHQGSSSSTSDGIEKVFKKAEAYQKTSSKEFPVISVVLLDEVGLAEISPYNPLKVLHALLEPSYPADSPTVSVVGISNWRLDNSKNSRALLVQRPNFDLKDLIAIASCLHIHPDFKCILILDEKKLENADSPLLNRFEKQSMTMNDILEKDDQELVIQLREWTWQMSNMAGTAGTNFTIEDLFIGFNEEETLQSLVIDIKKKVPDVEILEKCKENLVAIATPDGMVRIEGSALDPEEIQRWKNVYFLNQHHNDLEDYFQDLFQGQKLDGHLVIINTFSNINTDVKSCLERITKKYNQKFSQKVFRSVILLNSSPLFDASDLYFKDFVNMKYSNETGAKNISVLSYIFKCKLGRENFTNPILLHIFWWNNASFTLAAFQLIHECPSIINEIIMNADELTYTKYLEQYIVNEVSSLMLKKLRNGQEIIELQFEIRNVLNQCEKLSNFETTESFQLLQFCNELLSNESIPLEIIKEIIEAKRDDCFTLLIGYNNQERFNQYLDNINKPESIIPRIALMGGILNRLNVIRAARDWNHEESQAAELLNEKIGNMSSLSNIYKRIIDKVITNRYSIFQLDTNTSNSDLLIKSVIGHVIALHSSIASNASPLAYLLHNLNLCNGLFILTCPSDTGSMFQDAIGNFTRYKCKCGNIYLIGDCGKAMARSICPYCKNSIGGANHVSDPGNEKLDANPNTAEKGYIGEKENMDIRHDIRELDPTSYRILHLFVHSIFGAWAPSDTATSFLQKNNNIPINSMEYCMGHIRNDWRILLNLLNCSEENLALFLHAILDRMFQNPKYCNMNPLSCYITIEGLNLWPDEISDELLENFPESLLICHIYAAYAYVISKLKEQ</sequence>
<dbReference type="SMART" id="SM00382">
    <property type="entry name" value="AAA"/>
    <property type="match status" value="2"/>
</dbReference>
<dbReference type="Pfam" id="PF00686">
    <property type="entry name" value="CBM_20"/>
    <property type="match status" value="1"/>
</dbReference>
<evidence type="ECO:0000256" key="1">
    <source>
        <dbReference type="ARBA" id="ARBA00004496"/>
    </source>
</evidence>
<accession>A0A9W4SES7</accession>
<dbReference type="OrthoDB" id="2400221at2759"/>
<evidence type="ECO:0000256" key="2">
    <source>
        <dbReference type="ARBA" id="ARBA00022490"/>
    </source>
</evidence>
<evidence type="ECO:0000313" key="9">
    <source>
        <dbReference type="EMBL" id="CAI2166814.1"/>
    </source>
</evidence>
<dbReference type="InterPro" id="IPR027417">
    <property type="entry name" value="P-loop_NTPase"/>
</dbReference>
<evidence type="ECO:0000259" key="8">
    <source>
        <dbReference type="PROSITE" id="PS51981"/>
    </source>
</evidence>
<dbReference type="GO" id="GO:0002376">
    <property type="term" value="P:immune system process"/>
    <property type="evidence" value="ECO:0007669"/>
    <property type="project" value="UniProtKB-KW"/>
</dbReference>
<dbReference type="GO" id="GO:0016887">
    <property type="term" value="F:ATP hydrolysis activity"/>
    <property type="evidence" value="ECO:0007669"/>
    <property type="project" value="InterPro"/>
</dbReference>
<proteinExistence type="predicted"/>
<dbReference type="InterPro" id="IPR003593">
    <property type="entry name" value="AAA+_ATPase"/>
</dbReference>
<gene>
    <name evidence="9" type="ORF">FWILDA_LOCUS2760</name>
</gene>
<dbReference type="PANTHER" id="PTHR22605:SF1">
    <property type="entry name" value="RZ-TYPE DOMAIN-CONTAINING PROTEIN"/>
    <property type="match status" value="1"/>
</dbReference>
<evidence type="ECO:0000256" key="3">
    <source>
        <dbReference type="ARBA" id="ARBA00022723"/>
    </source>
</evidence>
<keyword evidence="5" id="KW-0862">Zinc</keyword>
<dbReference type="Gene3D" id="3.40.50.300">
    <property type="entry name" value="P-loop containing nucleotide triphosphate hydrolases"/>
    <property type="match status" value="1"/>
</dbReference>
<evidence type="ECO:0000313" key="10">
    <source>
        <dbReference type="Proteomes" id="UP001153678"/>
    </source>
</evidence>
<dbReference type="InterPro" id="IPR002044">
    <property type="entry name" value="CBM20"/>
</dbReference>
<keyword evidence="10" id="KW-1185">Reference proteome</keyword>
<comment type="caution">
    <text evidence="9">The sequence shown here is derived from an EMBL/GenBank/DDBJ whole genome shotgun (WGS) entry which is preliminary data.</text>
</comment>
<feature type="region of interest" description="Disordered" evidence="7">
    <location>
        <begin position="1"/>
        <end position="57"/>
    </location>
</feature>
<comment type="subcellular location">
    <subcellularLocation>
        <location evidence="1">Cytoplasm</location>
    </subcellularLocation>
</comment>
<name>A0A9W4SES7_9GLOM</name>
<dbReference type="EMBL" id="CAMKVN010000336">
    <property type="protein sequence ID" value="CAI2166814.1"/>
    <property type="molecule type" value="Genomic_DNA"/>
</dbReference>
<dbReference type="InterPro" id="IPR013783">
    <property type="entry name" value="Ig-like_fold"/>
</dbReference>
<keyword evidence="2" id="KW-0963">Cytoplasm</keyword>
<evidence type="ECO:0000256" key="4">
    <source>
        <dbReference type="ARBA" id="ARBA00022771"/>
    </source>
</evidence>
<evidence type="ECO:0000256" key="6">
    <source>
        <dbReference type="ARBA" id="ARBA00022859"/>
    </source>
</evidence>
<dbReference type="GO" id="GO:0004842">
    <property type="term" value="F:ubiquitin-protein transferase activity"/>
    <property type="evidence" value="ECO:0007669"/>
    <property type="project" value="InterPro"/>
</dbReference>
<evidence type="ECO:0000256" key="5">
    <source>
        <dbReference type="ARBA" id="ARBA00022833"/>
    </source>
</evidence>
<dbReference type="PANTHER" id="PTHR22605">
    <property type="entry name" value="RZ-TYPE DOMAIN-CONTAINING PROTEIN"/>
    <property type="match status" value="1"/>
</dbReference>
<dbReference type="GO" id="GO:0005737">
    <property type="term" value="C:cytoplasm"/>
    <property type="evidence" value="ECO:0007669"/>
    <property type="project" value="UniProtKB-SubCell"/>
</dbReference>
<keyword evidence="4" id="KW-0863">Zinc-finger</keyword>
<dbReference type="CDD" id="cd00009">
    <property type="entry name" value="AAA"/>
    <property type="match status" value="1"/>
</dbReference>
<organism evidence="9 10">
    <name type="scientific">Funneliformis geosporum</name>
    <dbReference type="NCBI Taxonomy" id="1117311"/>
    <lineage>
        <taxon>Eukaryota</taxon>
        <taxon>Fungi</taxon>
        <taxon>Fungi incertae sedis</taxon>
        <taxon>Mucoromycota</taxon>
        <taxon>Glomeromycotina</taxon>
        <taxon>Glomeromycetes</taxon>
        <taxon>Glomerales</taxon>
        <taxon>Glomeraceae</taxon>
        <taxon>Funneliformis</taxon>
    </lineage>
</organism>
<keyword evidence="3" id="KW-0479">Metal-binding</keyword>
<dbReference type="Proteomes" id="UP001153678">
    <property type="component" value="Unassembled WGS sequence"/>
</dbReference>
<protein>
    <submittedName>
        <fullName evidence="9">14358_t:CDS:1</fullName>
    </submittedName>
</protein>
<dbReference type="Pfam" id="PF20173">
    <property type="entry name" value="ZnF_RZ-type"/>
    <property type="match status" value="1"/>
</dbReference>
<keyword evidence="6" id="KW-0391">Immunity</keyword>
<feature type="domain" description="RZ-type" evidence="8">
    <location>
        <begin position="2820"/>
        <end position="2890"/>
    </location>
</feature>
<dbReference type="InterPro" id="IPR031248">
    <property type="entry name" value="RNF213"/>
</dbReference>
<dbReference type="InterPro" id="IPR046439">
    <property type="entry name" value="ZF_RZ_dom"/>
</dbReference>
<evidence type="ECO:0000256" key="7">
    <source>
        <dbReference type="SAM" id="MobiDB-lite"/>
    </source>
</evidence>
<dbReference type="PROSITE" id="PS51981">
    <property type="entry name" value="ZF_RZ"/>
    <property type="match status" value="1"/>
</dbReference>
<dbReference type="SUPFAM" id="SSF52540">
    <property type="entry name" value="P-loop containing nucleoside triphosphate hydrolases"/>
    <property type="match status" value="2"/>
</dbReference>
<dbReference type="GO" id="GO:2001070">
    <property type="term" value="F:starch binding"/>
    <property type="evidence" value="ECO:0007669"/>
    <property type="project" value="InterPro"/>
</dbReference>
<dbReference type="SUPFAM" id="SSF49452">
    <property type="entry name" value="Starch-binding domain-like"/>
    <property type="match status" value="1"/>
</dbReference>
<reference evidence="9" key="1">
    <citation type="submission" date="2022-08" db="EMBL/GenBank/DDBJ databases">
        <authorList>
            <person name="Kallberg Y."/>
            <person name="Tangrot J."/>
            <person name="Rosling A."/>
        </authorList>
    </citation>
    <scope>NUCLEOTIDE SEQUENCE</scope>
    <source>
        <strain evidence="9">Wild A</strain>
    </source>
</reference>
<dbReference type="GO" id="GO:0008270">
    <property type="term" value="F:zinc ion binding"/>
    <property type="evidence" value="ECO:0007669"/>
    <property type="project" value="UniProtKB-KW"/>
</dbReference>
<dbReference type="InterPro" id="IPR013784">
    <property type="entry name" value="Carb-bd-like_fold"/>
</dbReference>
<feature type="compositionally biased region" description="Basic and acidic residues" evidence="7">
    <location>
        <begin position="1"/>
        <end position="11"/>
    </location>
</feature>
<dbReference type="Gene3D" id="2.60.40.10">
    <property type="entry name" value="Immunoglobulins"/>
    <property type="match status" value="1"/>
</dbReference>